<comment type="subcellular location">
    <subcellularLocation>
        <location evidence="1">Membrane</location>
        <topology evidence="1">Multi-pass membrane protein</topology>
    </subcellularLocation>
</comment>
<name>A0ABD2L0Q0_9BILA</name>
<evidence type="ECO:0000256" key="3">
    <source>
        <dbReference type="ARBA" id="ARBA00022692"/>
    </source>
</evidence>
<proteinExistence type="predicted"/>
<evidence type="ECO:0000256" key="4">
    <source>
        <dbReference type="ARBA" id="ARBA00022989"/>
    </source>
</evidence>
<dbReference type="InterPro" id="IPR050930">
    <property type="entry name" value="MFS_Vesicular_Transporter"/>
</dbReference>
<feature type="transmembrane region" description="Helical" evidence="7">
    <location>
        <begin position="20"/>
        <end position="44"/>
    </location>
</feature>
<sequence length="712" mass="79816">MKSYGQYAKSLLSSLNGHELTLVSVFLTATFINIITITCMDTIYPKEAISRGIDRGHIGIVIGIYQLSRFFMAPLTGNYIVKIGTKLTFYTALFLVSGSAICFGFLTFLHNNLAFFWCSLVIRFFQAVGRTFFVLSIFTLSAELFPEHVSLIGSILETFESVGHISGPIFGAALYEIGGFMLPNFVMGTSMALMAFAFVVLAPFSTARVYEDELDRKTIQNIEEGKMGEQQKKEENKESTVGFITVLRVSKTWMILILIVLRGITTSFYQASLPTHLKSLSPSALLIGIMSTIMSFSYLLSAPIWGLIIEKQVKHSSKLITLMGSLMAIIGVSLMGPLPFIPIIKSIPTMYISFSLMGMAASALYIPVFKRCSNLSKKLNGDGEAKAEASSQNSTQIYAYIFALIQSASTLGSFFGSAIDQFIGQSQSLKSVNNNHNVHLYPPSAPSIENLNGQASISNSANFDDEALIHNSIFDQCAENPQLLELFNKFFESVKEKNAKLVEQSNYWQTNYWTLWCENYTAEKLISADQNGIVRLKNVSLDNDFMQFLLFGRIEGQKTIYLLQELEFQKNYFDDLLLHIAMTELPHLVMDLHVRLPNSFKCPDACFILSGFVDALSFRELFPHCAIDEFVRRAVHAKIKAIEHRSKQQSAKSDDGDDEEGQMDNPWVGFLVENPNGTKFELKLHYSPSNYDKWSKMVIRQLADDDHQQTAK</sequence>
<dbReference type="Proteomes" id="UP001620626">
    <property type="component" value="Unassembled WGS sequence"/>
</dbReference>
<feature type="transmembrane region" description="Helical" evidence="7">
    <location>
        <begin position="397"/>
        <end position="419"/>
    </location>
</feature>
<evidence type="ECO:0008006" key="10">
    <source>
        <dbReference type="Google" id="ProtNLM"/>
    </source>
</evidence>
<keyword evidence="9" id="KW-1185">Reference proteome</keyword>
<evidence type="ECO:0000256" key="5">
    <source>
        <dbReference type="ARBA" id="ARBA00023136"/>
    </source>
</evidence>
<dbReference type="InterPro" id="IPR036259">
    <property type="entry name" value="MFS_trans_sf"/>
</dbReference>
<evidence type="ECO:0000313" key="8">
    <source>
        <dbReference type="EMBL" id="KAL3108741.1"/>
    </source>
</evidence>
<dbReference type="Pfam" id="PF07690">
    <property type="entry name" value="MFS_1"/>
    <property type="match status" value="1"/>
</dbReference>
<accession>A0ABD2L0Q0</accession>
<evidence type="ECO:0000256" key="2">
    <source>
        <dbReference type="ARBA" id="ARBA00022448"/>
    </source>
</evidence>
<dbReference type="PANTHER" id="PTHR23506">
    <property type="entry name" value="GH10249P"/>
    <property type="match status" value="1"/>
</dbReference>
<dbReference type="GO" id="GO:0016020">
    <property type="term" value="C:membrane"/>
    <property type="evidence" value="ECO:0007669"/>
    <property type="project" value="UniProtKB-SubCell"/>
</dbReference>
<comment type="caution">
    <text evidence="8">The sequence shown here is derived from an EMBL/GenBank/DDBJ whole genome shotgun (WGS) entry which is preliminary data.</text>
</comment>
<feature type="transmembrane region" description="Helical" evidence="7">
    <location>
        <begin position="56"/>
        <end position="75"/>
    </location>
</feature>
<gene>
    <name evidence="8" type="ORF">niasHT_019228</name>
</gene>
<feature type="region of interest" description="Disordered" evidence="6">
    <location>
        <begin position="646"/>
        <end position="668"/>
    </location>
</feature>
<evidence type="ECO:0000256" key="1">
    <source>
        <dbReference type="ARBA" id="ARBA00004141"/>
    </source>
</evidence>
<feature type="transmembrane region" description="Helical" evidence="7">
    <location>
        <begin position="185"/>
        <end position="207"/>
    </location>
</feature>
<feature type="transmembrane region" description="Helical" evidence="7">
    <location>
        <begin position="350"/>
        <end position="369"/>
    </location>
</feature>
<evidence type="ECO:0000313" key="9">
    <source>
        <dbReference type="Proteomes" id="UP001620626"/>
    </source>
</evidence>
<feature type="transmembrane region" description="Helical" evidence="7">
    <location>
        <begin position="284"/>
        <end position="308"/>
    </location>
</feature>
<keyword evidence="3 7" id="KW-0812">Transmembrane</keyword>
<dbReference type="EMBL" id="JBICBT010000586">
    <property type="protein sequence ID" value="KAL3108741.1"/>
    <property type="molecule type" value="Genomic_DNA"/>
</dbReference>
<reference evidence="8 9" key="1">
    <citation type="submission" date="2024-10" db="EMBL/GenBank/DDBJ databases">
        <authorList>
            <person name="Kim D."/>
        </authorList>
    </citation>
    <scope>NUCLEOTIDE SEQUENCE [LARGE SCALE GENOMIC DNA]</scope>
    <source>
        <strain evidence="8">BH-2024</strain>
    </source>
</reference>
<evidence type="ECO:0000256" key="7">
    <source>
        <dbReference type="SAM" id="Phobius"/>
    </source>
</evidence>
<keyword evidence="5 7" id="KW-0472">Membrane</keyword>
<keyword evidence="2" id="KW-0813">Transport</keyword>
<dbReference type="Gene3D" id="1.20.1250.20">
    <property type="entry name" value="MFS general substrate transporter like domains"/>
    <property type="match status" value="1"/>
</dbReference>
<keyword evidence="4 7" id="KW-1133">Transmembrane helix</keyword>
<organism evidence="8 9">
    <name type="scientific">Heterodera trifolii</name>
    <dbReference type="NCBI Taxonomy" id="157864"/>
    <lineage>
        <taxon>Eukaryota</taxon>
        <taxon>Metazoa</taxon>
        <taxon>Ecdysozoa</taxon>
        <taxon>Nematoda</taxon>
        <taxon>Chromadorea</taxon>
        <taxon>Rhabditida</taxon>
        <taxon>Tylenchina</taxon>
        <taxon>Tylenchomorpha</taxon>
        <taxon>Tylenchoidea</taxon>
        <taxon>Heteroderidae</taxon>
        <taxon>Heteroderinae</taxon>
        <taxon>Heterodera</taxon>
    </lineage>
</organism>
<dbReference type="AlphaFoldDB" id="A0ABD2L0Q0"/>
<dbReference type="PANTHER" id="PTHR23506:SF26">
    <property type="entry name" value="MFS-TYPE TRANSPORTER SLC18B1"/>
    <property type="match status" value="1"/>
</dbReference>
<evidence type="ECO:0000256" key="6">
    <source>
        <dbReference type="SAM" id="MobiDB-lite"/>
    </source>
</evidence>
<dbReference type="SUPFAM" id="SSF103473">
    <property type="entry name" value="MFS general substrate transporter"/>
    <property type="match status" value="1"/>
</dbReference>
<dbReference type="InterPro" id="IPR011701">
    <property type="entry name" value="MFS"/>
</dbReference>
<protein>
    <recommendedName>
        <fullName evidence="10">Major facilitator superfamily (MFS) profile domain-containing protein</fullName>
    </recommendedName>
</protein>
<feature type="transmembrane region" description="Helical" evidence="7">
    <location>
        <begin position="253"/>
        <end position="272"/>
    </location>
</feature>
<feature type="transmembrane region" description="Helical" evidence="7">
    <location>
        <begin position="87"/>
        <end position="108"/>
    </location>
</feature>
<feature type="transmembrane region" description="Helical" evidence="7">
    <location>
        <begin position="320"/>
        <end position="344"/>
    </location>
</feature>
<feature type="transmembrane region" description="Helical" evidence="7">
    <location>
        <begin position="120"/>
        <end position="140"/>
    </location>
</feature>